<evidence type="ECO:0000313" key="13">
    <source>
        <dbReference type="EMBL" id="KAI9554772.1"/>
    </source>
</evidence>
<dbReference type="PRINTS" id="PR00722">
    <property type="entry name" value="CHYMOTRYPSIN"/>
</dbReference>
<keyword evidence="8" id="KW-1015">Disulfide bond</keyword>
<evidence type="ECO:0000256" key="8">
    <source>
        <dbReference type="ARBA" id="ARBA00023157"/>
    </source>
</evidence>
<reference evidence="13 14" key="1">
    <citation type="submission" date="2022-05" db="EMBL/GenBank/DDBJ databases">
        <title>A multi-omics perspective on studying reproductive biology in Daphnia sinensis.</title>
        <authorList>
            <person name="Jia J."/>
        </authorList>
    </citation>
    <scope>NUCLEOTIDE SEQUENCE [LARGE SCALE GENOMIC DNA]</scope>
    <source>
        <strain evidence="13 14">WSL</strain>
    </source>
</reference>
<evidence type="ECO:0000256" key="4">
    <source>
        <dbReference type="ARBA" id="ARBA00022729"/>
    </source>
</evidence>
<evidence type="ECO:0000256" key="2">
    <source>
        <dbReference type="ARBA" id="ARBA00022525"/>
    </source>
</evidence>
<dbReference type="GO" id="GO:0006508">
    <property type="term" value="P:proteolysis"/>
    <property type="evidence" value="ECO:0007669"/>
    <property type="project" value="UniProtKB-KW"/>
</dbReference>
<dbReference type="InterPro" id="IPR009003">
    <property type="entry name" value="Peptidase_S1_PA"/>
</dbReference>
<feature type="signal peptide" evidence="11">
    <location>
        <begin position="1"/>
        <end position="25"/>
    </location>
</feature>
<keyword evidence="7" id="KW-0865">Zymogen</keyword>
<keyword evidence="6 9" id="KW-0720">Serine protease</keyword>
<dbReference type="GO" id="GO:0005576">
    <property type="term" value="C:extracellular region"/>
    <property type="evidence" value="ECO:0007669"/>
    <property type="project" value="UniProtKB-SubCell"/>
</dbReference>
<dbReference type="Proteomes" id="UP000820818">
    <property type="component" value="Linkage Group LG8"/>
</dbReference>
<comment type="subcellular location">
    <subcellularLocation>
        <location evidence="1">Secreted</location>
    </subcellularLocation>
</comment>
<dbReference type="PROSITE" id="PS50240">
    <property type="entry name" value="TRYPSIN_DOM"/>
    <property type="match status" value="1"/>
</dbReference>
<evidence type="ECO:0000256" key="5">
    <source>
        <dbReference type="ARBA" id="ARBA00022801"/>
    </source>
</evidence>
<dbReference type="Pfam" id="PF00089">
    <property type="entry name" value="Trypsin"/>
    <property type="match status" value="1"/>
</dbReference>
<accession>A0AAD5KKY4</accession>
<feature type="region of interest" description="Disordered" evidence="10">
    <location>
        <begin position="101"/>
        <end position="128"/>
    </location>
</feature>
<dbReference type="GO" id="GO:0004252">
    <property type="term" value="F:serine-type endopeptidase activity"/>
    <property type="evidence" value="ECO:0007669"/>
    <property type="project" value="InterPro"/>
</dbReference>
<dbReference type="SMART" id="SM00020">
    <property type="entry name" value="Tryp_SPc"/>
    <property type="match status" value="1"/>
</dbReference>
<evidence type="ECO:0000259" key="12">
    <source>
        <dbReference type="PROSITE" id="PS50240"/>
    </source>
</evidence>
<keyword evidence="4 11" id="KW-0732">Signal</keyword>
<keyword evidence="2" id="KW-0964">Secreted</keyword>
<comment type="caution">
    <text evidence="13">The sequence shown here is derived from an EMBL/GenBank/DDBJ whole genome shotgun (WGS) entry which is preliminary data.</text>
</comment>
<dbReference type="AlphaFoldDB" id="A0AAD5KKY4"/>
<proteinExistence type="predicted"/>
<feature type="compositionally biased region" description="Polar residues" evidence="10">
    <location>
        <begin position="101"/>
        <end position="114"/>
    </location>
</feature>
<dbReference type="SUPFAM" id="SSF50494">
    <property type="entry name" value="Trypsin-like serine proteases"/>
    <property type="match status" value="1"/>
</dbReference>
<dbReference type="CDD" id="cd00190">
    <property type="entry name" value="Tryp_SPc"/>
    <property type="match status" value="1"/>
</dbReference>
<name>A0AAD5KKY4_9CRUS</name>
<evidence type="ECO:0000256" key="9">
    <source>
        <dbReference type="RuleBase" id="RU363034"/>
    </source>
</evidence>
<evidence type="ECO:0000256" key="6">
    <source>
        <dbReference type="ARBA" id="ARBA00022825"/>
    </source>
</evidence>
<dbReference type="InterPro" id="IPR033116">
    <property type="entry name" value="TRYPSIN_SER"/>
</dbReference>
<dbReference type="EMBL" id="WJBH02000008">
    <property type="protein sequence ID" value="KAI9554772.1"/>
    <property type="molecule type" value="Genomic_DNA"/>
</dbReference>
<evidence type="ECO:0000256" key="7">
    <source>
        <dbReference type="ARBA" id="ARBA00023145"/>
    </source>
</evidence>
<keyword evidence="14" id="KW-1185">Reference proteome</keyword>
<keyword evidence="5 9" id="KW-0378">Hydrolase</keyword>
<evidence type="ECO:0000256" key="3">
    <source>
        <dbReference type="ARBA" id="ARBA00022670"/>
    </source>
</evidence>
<organism evidence="13 14">
    <name type="scientific">Daphnia sinensis</name>
    <dbReference type="NCBI Taxonomy" id="1820382"/>
    <lineage>
        <taxon>Eukaryota</taxon>
        <taxon>Metazoa</taxon>
        <taxon>Ecdysozoa</taxon>
        <taxon>Arthropoda</taxon>
        <taxon>Crustacea</taxon>
        <taxon>Branchiopoda</taxon>
        <taxon>Diplostraca</taxon>
        <taxon>Cladocera</taxon>
        <taxon>Anomopoda</taxon>
        <taxon>Daphniidae</taxon>
        <taxon>Daphnia</taxon>
        <taxon>Daphnia similis group</taxon>
    </lineage>
</organism>
<sequence length="372" mass="40267">MRLTKFNKFAAVLVAAIALLGPVNGRIYQTDDAIVFENFVPIRTFLNGGPVPNSYIPFAQPIPEIASYAVGLHPQQGPNFYSWLHHPFVYGGAYAVPAMGSSNGQKQESKQSSIPCGKGPDQNRIVNGEEAKPNSWPFVVAFMLPGSGFVNCGGSLISETKILTAAHCFEKKSMYGLSQVVVKLGMHYIGDGEDVPDDAQMTRRISRMTLHKAYKIQINPFFDIAIVTMDSPVTYSKAISPVCLAAASGEPDMYAGQTAAAIGWGRLASGGASAKKLMQTKVPIITNDECKKVYPPFFREITRHMICASSFPTSVCNGDSGGPLVVQAEDGSWTQVGVVSWGDSACTSEYFPAAVYTRVNWLRGWINGNMKN</sequence>
<evidence type="ECO:0000313" key="14">
    <source>
        <dbReference type="Proteomes" id="UP000820818"/>
    </source>
</evidence>
<dbReference type="PROSITE" id="PS00134">
    <property type="entry name" value="TRYPSIN_HIS"/>
    <property type="match status" value="1"/>
</dbReference>
<evidence type="ECO:0000256" key="1">
    <source>
        <dbReference type="ARBA" id="ARBA00004613"/>
    </source>
</evidence>
<gene>
    <name evidence="13" type="ORF">GHT06_020049</name>
</gene>
<dbReference type="PANTHER" id="PTHR24252:SF7">
    <property type="entry name" value="HYALIN"/>
    <property type="match status" value="1"/>
</dbReference>
<protein>
    <recommendedName>
        <fullName evidence="12">Peptidase S1 domain-containing protein</fullName>
    </recommendedName>
</protein>
<dbReference type="InterPro" id="IPR001254">
    <property type="entry name" value="Trypsin_dom"/>
</dbReference>
<dbReference type="FunFam" id="2.40.10.10:FF:000146">
    <property type="entry name" value="Serine protease 53"/>
    <property type="match status" value="1"/>
</dbReference>
<feature type="domain" description="Peptidase S1" evidence="12">
    <location>
        <begin position="125"/>
        <end position="371"/>
    </location>
</feature>
<dbReference type="PROSITE" id="PS00135">
    <property type="entry name" value="TRYPSIN_SER"/>
    <property type="match status" value="1"/>
</dbReference>
<dbReference type="PANTHER" id="PTHR24252">
    <property type="entry name" value="ACROSIN-RELATED"/>
    <property type="match status" value="1"/>
</dbReference>
<keyword evidence="3 9" id="KW-0645">Protease</keyword>
<dbReference type="Gene3D" id="2.40.10.10">
    <property type="entry name" value="Trypsin-like serine proteases"/>
    <property type="match status" value="1"/>
</dbReference>
<dbReference type="InterPro" id="IPR043504">
    <property type="entry name" value="Peptidase_S1_PA_chymotrypsin"/>
</dbReference>
<dbReference type="InterPro" id="IPR018114">
    <property type="entry name" value="TRYPSIN_HIS"/>
</dbReference>
<evidence type="ECO:0000256" key="11">
    <source>
        <dbReference type="SAM" id="SignalP"/>
    </source>
</evidence>
<feature type="chain" id="PRO_5041911381" description="Peptidase S1 domain-containing protein" evidence="11">
    <location>
        <begin position="26"/>
        <end position="372"/>
    </location>
</feature>
<evidence type="ECO:0000256" key="10">
    <source>
        <dbReference type="SAM" id="MobiDB-lite"/>
    </source>
</evidence>
<dbReference type="InterPro" id="IPR001314">
    <property type="entry name" value="Peptidase_S1A"/>
</dbReference>